<dbReference type="AlphaFoldDB" id="A0A0A8ZWI5"/>
<proteinExistence type="predicted"/>
<feature type="region of interest" description="Disordered" evidence="1">
    <location>
        <begin position="13"/>
        <end position="47"/>
    </location>
</feature>
<reference evidence="2" key="1">
    <citation type="submission" date="2014-09" db="EMBL/GenBank/DDBJ databases">
        <authorList>
            <person name="Magalhaes I.L.F."/>
            <person name="Oliveira U."/>
            <person name="Santos F.R."/>
            <person name="Vidigal T.H.D.A."/>
            <person name="Brescovit A.D."/>
            <person name="Santos A.J."/>
        </authorList>
    </citation>
    <scope>NUCLEOTIDE SEQUENCE</scope>
    <source>
        <tissue evidence="2">Shoot tissue taken approximately 20 cm above the soil surface</tissue>
    </source>
</reference>
<organism evidence="2">
    <name type="scientific">Arundo donax</name>
    <name type="common">Giant reed</name>
    <name type="synonym">Donax arundinaceus</name>
    <dbReference type="NCBI Taxonomy" id="35708"/>
    <lineage>
        <taxon>Eukaryota</taxon>
        <taxon>Viridiplantae</taxon>
        <taxon>Streptophyta</taxon>
        <taxon>Embryophyta</taxon>
        <taxon>Tracheophyta</taxon>
        <taxon>Spermatophyta</taxon>
        <taxon>Magnoliopsida</taxon>
        <taxon>Liliopsida</taxon>
        <taxon>Poales</taxon>
        <taxon>Poaceae</taxon>
        <taxon>PACMAD clade</taxon>
        <taxon>Arundinoideae</taxon>
        <taxon>Arundineae</taxon>
        <taxon>Arundo</taxon>
    </lineage>
</organism>
<name>A0A0A8ZWI5_ARUDO</name>
<protein>
    <submittedName>
        <fullName evidence="2">Uncharacterized protein</fullName>
    </submittedName>
</protein>
<sequence length="47" mass="4888">MVFQSSSVLWDSTPLLRSESSTTRLGGGGDGVGLQEMGAEEAASRTE</sequence>
<reference evidence="2" key="2">
    <citation type="journal article" date="2015" name="Data Brief">
        <title>Shoot transcriptome of the giant reed, Arundo donax.</title>
        <authorList>
            <person name="Barrero R.A."/>
            <person name="Guerrero F.D."/>
            <person name="Moolhuijzen P."/>
            <person name="Goolsby J.A."/>
            <person name="Tidwell J."/>
            <person name="Bellgard S.E."/>
            <person name="Bellgard M.I."/>
        </authorList>
    </citation>
    <scope>NUCLEOTIDE SEQUENCE</scope>
    <source>
        <tissue evidence="2">Shoot tissue taken approximately 20 cm above the soil surface</tissue>
    </source>
</reference>
<dbReference type="EMBL" id="GBRH01254689">
    <property type="protein sequence ID" value="JAD43206.1"/>
    <property type="molecule type" value="Transcribed_RNA"/>
</dbReference>
<evidence type="ECO:0000313" key="2">
    <source>
        <dbReference type="EMBL" id="JAD43206.1"/>
    </source>
</evidence>
<evidence type="ECO:0000256" key="1">
    <source>
        <dbReference type="SAM" id="MobiDB-lite"/>
    </source>
</evidence>
<accession>A0A0A8ZWI5</accession>